<organism evidence="2 3">
    <name type="scientific">Fragilariopsis cylindrus CCMP1102</name>
    <dbReference type="NCBI Taxonomy" id="635003"/>
    <lineage>
        <taxon>Eukaryota</taxon>
        <taxon>Sar</taxon>
        <taxon>Stramenopiles</taxon>
        <taxon>Ochrophyta</taxon>
        <taxon>Bacillariophyta</taxon>
        <taxon>Bacillariophyceae</taxon>
        <taxon>Bacillariophycidae</taxon>
        <taxon>Bacillariales</taxon>
        <taxon>Bacillariaceae</taxon>
        <taxon>Fragilariopsis</taxon>
    </lineage>
</organism>
<sequence>MHSPLNSPMNIRNINSVGRNDNASTSIPVQSFDNSKHIGNNDSDDDDDDSTMCSIDDSINNELNALKDVALELGKELEAENLNIHTVFEAIDRIGSSDDPNVKNILVSDERDTIRNCIRDEIKRTNNNEQQQKMKNILLRYCHLGYNYDDQMFDEEQTTKSSVIVLIVSIFIGLILKCISTYN</sequence>
<feature type="compositionally biased region" description="Polar residues" evidence="1">
    <location>
        <begin position="1"/>
        <end position="41"/>
    </location>
</feature>
<accession>A0A1E7FQW1</accession>
<feature type="region of interest" description="Disordered" evidence="1">
    <location>
        <begin position="1"/>
        <end position="51"/>
    </location>
</feature>
<dbReference type="Proteomes" id="UP000095751">
    <property type="component" value="Unassembled WGS sequence"/>
</dbReference>
<reference evidence="2 3" key="1">
    <citation type="submission" date="2016-09" db="EMBL/GenBank/DDBJ databases">
        <title>Extensive genetic diversity and differential bi-allelic expression allows diatom success in the polar Southern Ocean.</title>
        <authorList>
            <consortium name="DOE Joint Genome Institute"/>
            <person name="Mock T."/>
            <person name="Otillar R.P."/>
            <person name="Strauss J."/>
            <person name="Dupont C."/>
            <person name="Frickenhaus S."/>
            <person name="Maumus F."/>
            <person name="Mcmullan M."/>
            <person name="Sanges R."/>
            <person name="Schmutz J."/>
            <person name="Toseland A."/>
            <person name="Valas R."/>
            <person name="Veluchamy A."/>
            <person name="Ward B.J."/>
            <person name="Allen A."/>
            <person name="Barry K."/>
            <person name="Falciatore A."/>
            <person name="Ferrante M."/>
            <person name="Fortunato A.E."/>
            <person name="Gloeckner G."/>
            <person name="Gruber A."/>
            <person name="Hipkin R."/>
            <person name="Janech M."/>
            <person name="Kroth P."/>
            <person name="Leese F."/>
            <person name="Lindquist E."/>
            <person name="Lyon B.R."/>
            <person name="Martin J."/>
            <person name="Mayer C."/>
            <person name="Parker M."/>
            <person name="Quesneville H."/>
            <person name="Raymond J."/>
            <person name="Uhlig C."/>
            <person name="Valentin K.U."/>
            <person name="Worden A.Z."/>
            <person name="Armbrust E.V."/>
            <person name="Bowler C."/>
            <person name="Green B."/>
            <person name="Moulton V."/>
            <person name="Van Oosterhout C."/>
            <person name="Grigoriev I."/>
        </authorList>
    </citation>
    <scope>NUCLEOTIDE SEQUENCE [LARGE SCALE GENOMIC DNA]</scope>
    <source>
        <strain evidence="2 3">CCMP1102</strain>
    </source>
</reference>
<dbReference type="EMBL" id="KV784354">
    <property type="protein sequence ID" value="OEU20536.1"/>
    <property type="molecule type" value="Genomic_DNA"/>
</dbReference>
<name>A0A1E7FQW1_9STRA</name>
<gene>
    <name evidence="2" type="ORF">FRACYDRAFT_267673</name>
</gene>
<dbReference type="AlphaFoldDB" id="A0A1E7FQW1"/>
<dbReference type="KEGG" id="fcy:FRACYDRAFT_267673"/>
<evidence type="ECO:0000256" key="1">
    <source>
        <dbReference type="SAM" id="MobiDB-lite"/>
    </source>
</evidence>
<evidence type="ECO:0000313" key="3">
    <source>
        <dbReference type="Proteomes" id="UP000095751"/>
    </source>
</evidence>
<evidence type="ECO:0000313" key="2">
    <source>
        <dbReference type="EMBL" id="OEU20536.1"/>
    </source>
</evidence>
<dbReference type="InParanoid" id="A0A1E7FQW1"/>
<dbReference type="OrthoDB" id="49339at2759"/>
<keyword evidence="3" id="KW-1185">Reference proteome</keyword>
<proteinExistence type="predicted"/>
<protein>
    <submittedName>
        <fullName evidence="2">Uncharacterized protein</fullName>
    </submittedName>
</protein>